<dbReference type="eggNOG" id="KOG2842">
    <property type="taxonomic scope" value="Eukaryota"/>
</dbReference>
<comment type="similarity">
    <text evidence="1">Belongs to the IFRD family.</text>
</comment>
<name>K3WKD3_GLOUD</name>
<feature type="domain" description="Interferon-related developmental regulator N-terminal" evidence="3">
    <location>
        <begin position="40"/>
        <end position="304"/>
    </location>
</feature>
<dbReference type="AlphaFoldDB" id="K3WKD3"/>
<evidence type="ECO:0000256" key="2">
    <source>
        <dbReference type="SAM" id="MobiDB-lite"/>
    </source>
</evidence>
<dbReference type="PANTHER" id="PTHR12354">
    <property type="entry name" value="INTERFERON-RELATED DEVELOPMENTAL REGULATOR"/>
    <property type="match status" value="1"/>
</dbReference>
<accession>K3WKD3</accession>
<feature type="compositionally biased region" description="Basic and acidic residues" evidence="2">
    <location>
        <begin position="378"/>
        <end position="390"/>
    </location>
</feature>
<dbReference type="PANTHER" id="PTHR12354:SF1">
    <property type="entry name" value="INTERFERON-RELATED DEVELOPMENTAL REGULATOR 1"/>
    <property type="match status" value="1"/>
</dbReference>
<dbReference type="Gene3D" id="1.25.10.10">
    <property type="entry name" value="Leucine-rich Repeat Variant"/>
    <property type="match status" value="1"/>
</dbReference>
<evidence type="ECO:0000313" key="4">
    <source>
        <dbReference type="EnsemblProtists" id="PYU1_T005425"/>
    </source>
</evidence>
<dbReference type="InParanoid" id="K3WKD3"/>
<dbReference type="EMBL" id="GL376633">
    <property type="status" value="NOT_ANNOTATED_CDS"/>
    <property type="molecule type" value="Genomic_DNA"/>
</dbReference>
<keyword evidence="5" id="KW-1185">Reference proteome</keyword>
<protein>
    <recommendedName>
        <fullName evidence="3">Interferon-related developmental regulator N-terminal domain-containing protein</fullName>
    </recommendedName>
</protein>
<reference evidence="5" key="2">
    <citation type="submission" date="2010-04" db="EMBL/GenBank/DDBJ databases">
        <authorList>
            <person name="Buell R."/>
            <person name="Hamilton J."/>
            <person name="Hostetler J."/>
        </authorList>
    </citation>
    <scope>NUCLEOTIDE SEQUENCE [LARGE SCALE GENOMIC DNA]</scope>
    <source>
        <strain evidence="5">DAOM:BR144</strain>
    </source>
</reference>
<dbReference type="InterPro" id="IPR007701">
    <property type="entry name" value="Interferon-rel_develop_reg_N"/>
</dbReference>
<feature type="region of interest" description="Disordered" evidence="2">
    <location>
        <begin position="378"/>
        <end position="405"/>
    </location>
</feature>
<dbReference type="OMA" id="QCFEAIF"/>
<reference evidence="4" key="3">
    <citation type="submission" date="2015-02" db="UniProtKB">
        <authorList>
            <consortium name="EnsemblProtists"/>
        </authorList>
    </citation>
    <scope>IDENTIFICATION</scope>
    <source>
        <strain evidence="4">DAOM BR144</strain>
    </source>
</reference>
<organism evidence="4 5">
    <name type="scientific">Globisporangium ultimum (strain ATCC 200006 / CBS 805.95 / DAOM BR144)</name>
    <name type="common">Pythium ultimum</name>
    <dbReference type="NCBI Taxonomy" id="431595"/>
    <lineage>
        <taxon>Eukaryota</taxon>
        <taxon>Sar</taxon>
        <taxon>Stramenopiles</taxon>
        <taxon>Oomycota</taxon>
        <taxon>Peronosporomycetes</taxon>
        <taxon>Pythiales</taxon>
        <taxon>Pythiaceae</taxon>
        <taxon>Globisporangium</taxon>
    </lineage>
</organism>
<evidence type="ECO:0000259" key="3">
    <source>
        <dbReference type="Pfam" id="PF05004"/>
    </source>
</evidence>
<dbReference type="EnsemblProtists" id="PYU1_T005425">
    <property type="protein sequence ID" value="PYU1_T005425"/>
    <property type="gene ID" value="PYU1_G005414"/>
</dbReference>
<evidence type="ECO:0000313" key="5">
    <source>
        <dbReference type="Proteomes" id="UP000019132"/>
    </source>
</evidence>
<evidence type="ECO:0000256" key="1">
    <source>
        <dbReference type="ARBA" id="ARBA00008828"/>
    </source>
</evidence>
<dbReference type="Proteomes" id="UP000019132">
    <property type="component" value="Unassembled WGS sequence"/>
</dbReference>
<dbReference type="VEuPathDB" id="FungiDB:PYU1_G005414"/>
<proteinExistence type="inferred from homology"/>
<dbReference type="HOGENOM" id="CLU_031384_0_0_1"/>
<dbReference type="STRING" id="431595.K3WKD3"/>
<dbReference type="InterPro" id="IPR039777">
    <property type="entry name" value="IFRD"/>
</dbReference>
<sequence length="405" mass="45556">MRAADPTLPRAGGRKMRNVDDDDDFDDAMSMASIETGRTHASDDAEFYDSYTKDDGDEAAIDEAIEELTEKRTTTRVAALEKLSGHLSQYLLADSISESFVTNVLSCLRKPSEDEAIHGARVLALMSVILGGDEERFFQRASNVLEPLAKTSRSAAVKAASIRALALICFVCSVEDENTESLMKVFEKYFDLKIVGSICSVALEAWGLLASSLSDEELAHDEYVDRCLPQFLELLTHVDVEVRSAAGENIALLYESAQKCGLTLPYDEEIVEKFRVMSKDNSKKNSKKDRKTQRMVFRDVHATLANGESPQVSFSVKNELLDVSSWRSIMQLEAIKNALRTGFQEHIKYNNVVRSILDLPESMEERVIDRRGIFDKKSASRKQKSNELKGDRRRKQHLQDAFYDE</sequence>
<dbReference type="InterPro" id="IPR011989">
    <property type="entry name" value="ARM-like"/>
</dbReference>
<reference evidence="5" key="1">
    <citation type="journal article" date="2010" name="Genome Biol.">
        <title>Genome sequence of the necrotrophic plant pathogen Pythium ultimum reveals original pathogenicity mechanisms and effector repertoire.</title>
        <authorList>
            <person name="Levesque C.A."/>
            <person name="Brouwer H."/>
            <person name="Cano L."/>
            <person name="Hamilton J.P."/>
            <person name="Holt C."/>
            <person name="Huitema E."/>
            <person name="Raffaele S."/>
            <person name="Robideau G.P."/>
            <person name="Thines M."/>
            <person name="Win J."/>
            <person name="Zerillo M.M."/>
            <person name="Beakes G.W."/>
            <person name="Boore J.L."/>
            <person name="Busam D."/>
            <person name="Dumas B."/>
            <person name="Ferriera S."/>
            <person name="Fuerstenberg S.I."/>
            <person name="Gachon C.M."/>
            <person name="Gaulin E."/>
            <person name="Govers F."/>
            <person name="Grenville-Briggs L."/>
            <person name="Horner N."/>
            <person name="Hostetler J."/>
            <person name="Jiang R.H."/>
            <person name="Johnson J."/>
            <person name="Krajaejun T."/>
            <person name="Lin H."/>
            <person name="Meijer H.J."/>
            <person name="Moore B."/>
            <person name="Morris P."/>
            <person name="Phuntmart V."/>
            <person name="Puiu D."/>
            <person name="Shetty J."/>
            <person name="Stajich J.E."/>
            <person name="Tripathy S."/>
            <person name="Wawra S."/>
            <person name="van West P."/>
            <person name="Whitty B.R."/>
            <person name="Coutinho P.M."/>
            <person name="Henrissat B."/>
            <person name="Martin F."/>
            <person name="Thomas P.D."/>
            <person name="Tyler B.M."/>
            <person name="De Vries R.P."/>
            <person name="Kamoun S."/>
            <person name="Yandell M."/>
            <person name="Tisserat N."/>
            <person name="Buell C.R."/>
        </authorList>
    </citation>
    <scope>NUCLEOTIDE SEQUENCE</scope>
    <source>
        <strain evidence="5">DAOM:BR144</strain>
    </source>
</reference>
<dbReference type="InterPro" id="IPR016024">
    <property type="entry name" value="ARM-type_fold"/>
</dbReference>
<feature type="region of interest" description="Disordered" evidence="2">
    <location>
        <begin position="1"/>
        <end position="27"/>
    </location>
</feature>
<dbReference type="Pfam" id="PF05004">
    <property type="entry name" value="IFRD"/>
    <property type="match status" value="1"/>
</dbReference>
<dbReference type="SUPFAM" id="SSF48371">
    <property type="entry name" value="ARM repeat"/>
    <property type="match status" value="1"/>
</dbReference>